<accession>A0ABY5SPX4</accession>
<feature type="signal peptide" evidence="2">
    <location>
        <begin position="1"/>
        <end position="32"/>
    </location>
</feature>
<organism evidence="3 4">
    <name type="scientific">Brevibacterium spongiae</name>
    <dbReference type="NCBI Taxonomy" id="2909672"/>
    <lineage>
        <taxon>Bacteria</taxon>
        <taxon>Bacillati</taxon>
        <taxon>Actinomycetota</taxon>
        <taxon>Actinomycetes</taxon>
        <taxon>Micrococcales</taxon>
        <taxon>Brevibacteriaceae</taxon>
        <taxon>Brevibacterium</taxon>
    </lineage>
</organism>
<gene>
    <name evidence="3" type="ORF">L1F31_02790</name>
</gene>
<proteinExistence type="predicted"/>
<feature type="chain" id="PRO_5045622172" evidence="2">
    <location>
        <begin position="33"/>
        <end position="156"/>
    </location>
</feature>
<evidence type="ECO:0000313" key="3">
    <source>
        <dbReference type="EMBL" id="UVI36612.1"/>
    </source>
</evidence>
<sequence length="156" mass="16203">MKNTIRNRAAALGIATVAGLAGLGLAGGPAMAADASVADSSSHSADSRVDTQSVYYPTDPVKYADELVIAWGQGATDRVEAFASPQVAEKLAAHGDDNVTHWDRVGAEGAAGTIYVDYENTVTGEKMSLGVPNEAVSNPDNEWGTPNGVHKVQFDD</sequence>
<dbReference type="RefSeq" id="WP_265419179.1">
    <property type="nucleotide sequence ID" value="NZ_CP093443.1"/>
</dbReference>
<keyword evidence="2" id="KW-0732">Signal</keyword>
<protein>
    <submittedName>
        <fullName evidence="3">Uncharacterized protein</fullName>
    </submittedName>
</protein>
<evidence type="ECO:0000256" key="1">
    <source>
        <dbReference type="SAM" id="MobiDB-lite"/>
    </source>
</evidence>
<feature type="region of interest" description="Disordered" evidence="1">
    <location>
        <begin position="136"/>
        <end position="156"/>
    </location>
</feature>
<name>A0ABY5SPX4_9MICO</name>
<reference evidence="3" key="1">
    <citation type="submission" date="2022-03" db="EMBL/GenBank/DDBJ databases">
        <title>Brevibacterium spongiae sp. nov., isolated from marine sponge.</title>
        <authorList>
            <person name="Li Z."/>
            <person name="Zhang M."/>
        </authorList>
    </citation>
    <scope>NUCLEOTIDE SEQUENCE</scope>
    <source>
        <strain evidence="3">WHS-Z9</strain>
    </source>
</reference>
<dbReference type="Proteomes" id="UP001064879">
    <property type="component" value="Chromosome"/>
</dbReference>
<dbReference type="EMBL" id="CP093443">
    <property type="protein sequence ID" value="UVI36612.1"/>
    <property type="molecule type" value="Genomic_DNA"/>
</dbReference>
<evidence type="ECO:0000313" key="4">
    <source>
        <dbReference type="Proteomes" id="UP001064879"/>
    </source>
</evidence>
<evidence type="ECO:0000256" key="2">
    <source>
        <dbReference type="SAM" id="SignalP"/>
    </source>
</evidence>
<keyword evidence="4" id="KW-1185">Reference proteome</keyword>